<dbReference type="InterPro" id="IPR008966">
    <property type="entry name" value="Adhesion_dom_sf"/>
</dbReference>
<dbReference type="RefSeq" id="WP_207978252.1">
    <property type="nucleotide sequence ID" value="NZ_CP068391.1"/>
</dbReference>
<sequence length="168" mass="17534">MGSENGACLIFRDQKGAEWSTDYYGYACGNSKLPPSTPDNCAVTSSGNWDIAFGNLERSEISGKSGSEKTKDLTLTCTGTKTHNFSVKLNMTPTSWSTSQLATSNPDLGVQVTVGGVATKMGSTFAMKVPGAASKTIGFSVLRNPKTKALDIATGDFSASGTLVVSEL</sequence>
<reference evidence="2 3" key="1">
    <citation type="submission" date="2021-01" db="EMBL/GenBank/DDBJ databases">
        <title>Chromosome sequence of Serratia proteamaculans strain 94 rif-r, isolated from spoiled beef.</title>
        <authorList>
            <person name="Zaytseva Y.V."/>
            <person name="Iablokov S.N."/>
            <person name="Klyukina A."/>
        </authorList>
    </citation>
    <scope>NUCLEOTIDE SEQUENCE [LARGE SCALE GENOMIC DNA]</scope>
    <source>
        <strain evidence="2 3">94 rif-r</strain>
    </source>
</reference>
<evidence type="ECO:0000313" key="2">
    <source>
        <dbReference type="EMBL" id="QQX52293.1"/>
    </source>
</evidence>
<proteinExistence type="predicted"/>
<dbReference type="InterPro" id="IPR036937">
    <property type="entry name" value="Adhesion_dom_fimbrial_sf"/>
</dbReference>
<accession>A0A7U0RMP0</accession>
<dbReference type="InterPro" id="IPR000259">
    <property type="entry name" value="Adhesion_dom_fimbrial"/>
</dbReference>
<evidence type="ECO:0000313" key="3">
    <source>
        <dbReference type="Proteomes" id="UP000596176"/>
    </source>
</evidence>
<name>A0A7U0RMP0_SERPR</name>
<organism evidence="2 3">
    <name type="scientific">Serratia proteamaculans</name>
    <dbReference type="NCBI Taxonomy" id="28151"/>
    <lineage>
        <taxon>Bacteria</taxon>
        <taxon>Pseudomonadati</taxon>
        <taxon>Pseudomonadota</taxon>
        <taxon>Gammaproteobacteria</taxon>
        <taxon>Enterobacterales</taxon>
        <taxon>Yersiniaceae</taxon>
        <taxon>Serratia</taxon>
    </lineage>
</organism>
<protein>
    <submittedName>
        <fullName evidence="2">Fimbrial protein</fullName>
    </submittedName>
</protein>
<feature type="domain" description="Fimbrial-type adhesion" evidence="1">
    <location>
        <begin position="37"/>
        <end position="166"/>
    </location>
</feature>
<dbReference type="EMBL" id="CP068391">
    <property type="protein sequence ID" value="QQX52293.1"/>
    <property type="molecule type" value="Genomic_DNA"/>
</dbReference>
<evidence type="ECO:0000259" key="1">
    <source>
        <dbReference type="Pfam" id="PF00419"/>
    </source>
</evidence>
<dbReference type="Pfam" id="PF00419">
    <property type="entry name" value="Fimbrial"/>
    <property type="match status" value="1"/>
</dbReference>
<dbReference type="SUPFAM" id="SSF49401">
    <property type="entry name" value="Bacterial adhesins"/>
    <property type="match status" value="1"/>
</dbReference>
<gene>
    <name evidence="2" type="ORF">JKX24_19205</name>
</gene>
<dbReference type="GO" id="GO:0007155">
    <property type="term" value="P:cell adhesion"/>
    <property type="evidence" value="ECO:0007669"/>
    <property type="project" value="InterPro"/>
</dbReference>
<dbReference type="Gene3D" id="2.60.40.1090">
    <property type="entry name" value="Fimbrial-type adhesion domain"/>
    <property type="match status" value="1"/>
</dbReference>
<dbReference type="Proteomes" id="UP000596176">
    <property type="component" value="Chromosome"/>
</dbReference>
<dbReference type="AlphaFoldDB" id="A0A7U0RMP0"/>
<dbReference type="GO" id="GO:0009289">
    <property type="term" value="C:pilus"/>
    <property type="evidence" value="ECO:0007669"/>
    <property type="project" value="InterPro"/>
</dbReference>